<dbReference type="Gene3D" id="3.60.10.10">
    <property type="entry name" value="Endonuclease/exonuclease/phosphatase"/>
    <property type="match status" value="1"/>
</dbReference>
<keyword evidence="3" id="KW-1185">Reference proteome</keyword>
<dbReference type="PANTHER" id="PTHR23227">
    <property type="entry name" value="BUCENTAUR RELATED"/>
    <property type="match status" value="1"/>
</dbReference>
<feature type="region of interest" description="Disordered" evidence="1">
    <location>
        <begin position="15"/>
        <end position="78"/>
    </location>
</feature>
<evidence type="ECO:0000313" key="3">
    <source>
        <dbReference type="Proteomes" id="UP000824120"/>
    </source>
</evidence>
<protein>
    <recommendedName>
        <fullName evidence="4">Endonuclease/exonuclease/phosphatase domain-containing protein</fullName>
    </recommendedName>
</protein>
<feature type="compositionally biased region" description="Basic residues" evidence="1">
    <location>
        <begin position="52"/>
        <end position="64"/>
    </location>
</feature>
<evidence type="ECO:0000256" key="1">
    <source>
        <dbReference type="SAM" id="MobiDB-lite"/>
    </source>
</evidence>
<organism evidence="2 3">
    <name type="scientific">Solanum commersonii</name>
    <name type="common">Commerson's wild potato</name>
    <name type="synonym">Commerson's nightshade</name>
    <dbReference type="NCBI Taxonomy" id="4109"/>
    <lineage>
        <taxon>Eukaryota</taxon>
        <taxon>Viridiplantae</taxon>
        <taxon>Streptophyta</taxon>
        <taxon>Embryophyta</taxon>
        <taxon>Tracheophyta</taxon>
        <taxon>Spermatophyta</taxon>
        <taxon>Magnoliopsida</taxon>
        <taxon>eudicotyledons</taxon>
        <taxon>Gunneridae</taxon>
        <taxon>Pentapetalae</taxon>
        <taxon>asterids</taxon>
        <taxon>lamiids</taxon>
        <taxon>Solanales</taxon>
        <taxon>Solanaceae</taxon>
        <taxon>Solanoideae</taxon>
        <taxon>Solaneae</taxon>
        <taxon>Solanum</taxon>
    </lineage>
</organism>
<evidence type="ECO:0008006" key="4">
    <source>
        <dbReference type="Google" id="ProtNLM"/>
    </source>
</evidence>
<name>A0A9J5Z5G3_SOLCO</name>
<dbReference type="PANTHER" id="PTHR23227:SF67">
    <property type="entry name" value="CRANIOFACIAL DEVELOPMENT PROTEIN 2-LIKE"/>
    <property type="match status" value="1"/>
</dbReference>
<comment type="caution">
    <text evidence="2">The sequence shown here is derived from an EMBL/GenBank/DDBJ whole genome shotgun (WGS) entry which is preliminary data.</text>
</comment>
<dbReference type="OrthoDB" id="418748at2759"/>
<accession>A0A9J5Z5G3</accession>
<proteinExistence type="predicted"/>
<dbReference type="InterPro" id="IPR027124">
    <property type="entry name" value="Swc5/CFDP1/2"/>
</dbReference>
<dbReference type="SUPFAM" id="SSF56219">
    <property type="entry name" value="DNase I-like"/>
    <property type="match status" value="1"/>
</dbReference>
<dbReference type="InterPro" id="IPR036691">
    <property type="entry name" value="Endo/exonu/phosph_ase_sf"/>
</dbReference>
<dbReference type="AlphaFoldDB" id="A0A9J5Z5G3"/>
<dbReference type="EMBL" id="JACXVP010000005">
    <property type="protein sequence ID" value="KAG5607135.1"/>
    <property type="molecule type" value="Genomic_DNA"/>
</dbReference>
<gene>
    <name evidence="2" type="ORF">H5410_028627</name>
</gene>
<evidence type="ECO:0000313" key="2">
    <source>
        <dbReference type="EMBL" id="KAG5607135.1"/>
    </source>
</evidence>
<sequence length="882" mass="100322">MAQLQITEYMTLDRGCGAEGPLETTSLPPQGRGKARHRPAPVSEQLRNLPATRRRLRSGKRRLRRPETSRRPAPTGEWRAFSSVLLRSSEDGNNNQELRRATNSGEGKAISGDLFVAGDQPDLAGKLPRPKTRFYIRFSIFLVDLVPDGGIESCLRLRPRKRESRGKRVTGFHNLRVGSWNIGSLTGKSIELVKILKKRKINIACVQETRDRSEWVFLVGEDLREQVVEVRRINDRLMMVKLVIGGWRPKLFYEDLDEVVKGILNTEKIVIGGDFNGHIGATSNGFDDVHGGFGFGERNGGGTSLSDFAKAFELVIANLCFPKKENHLVIPSENLTTQHKLLVMDLEIKRARRKKITSDRPRIKWDGLTPALSREMGEKLIGMGAWSGSGDADASCGIKRLIALGKLLERRSAYRVGGMRGEEVKRELKKVYKATKTKAKLAIHEAKRLSSACSQKQERGRLRLGPSEMYQDEEGKVLVDEISIERTSRTLDGISRCFRIEEDGEGRSGQDPDEIPMDFGAVATKRYRMVNGTFNVILRQKDAMNGGGVQWFRCIKQRRYRAVTTTRGIKLLSHTMKIRERVVEMRNRFGFMPGRSTTEAIHLIAAVEKYRERRRDLHMAYDKVPGMSCGGAWRLEAIKDICGGAKTWVRTVGGDFEHFTAFLFALVMDELTPWSIREEVPWSADELMRGWRCGDKRWSPKGSVDNRGSGDIDEDVTHRDGACLECLCDKKIPSRLKGKFYRVVVRTALLYGAECWRSKRIRPKNACREMRMLRWMCGHTRSDKIRNEVIPGKVGVASVVDKLREARLRWFGHVKRRRRRPMGLGSPSPYRDMTLDRKEWRSRIKVEEPHFPQYSIDVIISLVDFSLSCLLDVMFYTPSPST</sequence>
<reference evidence="2 3" key="1">
    <citation type="submission" date="2020-09" db="EMBL/GenBank/DDBJ databases">
        <title>De no assembly of potato wild relative species, Solanum commersonii.</title>
        <authorList>
            <person name="Cho K."/>
        </authorList>
    </citation>
    <scope>NUCLEOTIDE SEQUENCE [LARGE SCALE GENOMIC DNA]</scope>
    <source>
        <strain evidence="2">LZ3.2</strain>
        <tissue evidence="2">Leaf</tissue>
    </source>
</reference>
<dbReference type="Proteomes" id="UP000824120">
    <property type="component" value="Chromosome 5"/>
</dbReference>